<gene>
    <name evidence="9" type="ORF">P5673_033425</name>
</gene>
<keyword evidence="4" id="KW-0255">Endonuclease</keyword>
<dbReference type="FunFam" id="3.10.20.370:FF:000001">
    <property type="entry name" value="Retrovirus-related Pol polyprotein from transposon 17.6-like protein"/>
    <property type="match status" value="1"/>
</dbReference>
<feature type="compositionally biased region" description="Polar residues" evidence="7">
    <location>
        <begin position="1610"/>
        <end position="1626"/>
    </location>
</feature>
<dbReference type="SUPFAM" id="SSF56672">
    <property type="entry name" value="DNA/RNA polymerases"/>
    <property type="match status" value="1"/>
</dbReference>
<dbReference type="FunFam" id="1.10.340.70:FF:000003">
    <property type="entry name" value="Protein CBG25708"/>
    <property type="match status" value="1"/>
</dbReference>
<dbReference type="GO" id="GO:0004519">
    <property type="term" value="F:endonuclease activity"/>
    <property type="evidence" value="ECO:0007669"/>
    <property type="project" value="UniProtKB-KW"/>
</dbReference>
<dbReference type="InterPro" id="IPR043502">
    <property type="entry name" value="DNA/RNA_pol_sf"/>
</dbReference>
<dbReference type="SUPFAM" id="SSF53098">
    <property type="entry name" value="Ribonuclease H-like"/>
    <property type="match status" value="1"/>
</dbReference>
<dbReference type="GO" id="GO:0003676">
    <property type="term" value="F:nucleic acid binding"/>
    <property type="evidence" value="ECO:0007669"/>
    <property type="project" value="InterPro"/>
</dbReference>
<dbReference type="InterPro" id="IPR043128">
    <property type="entry name" value="Rev_trsase/Diguanyl_cyclase"/>
</dbReference>
<protein>
    <submittedName>
        <fullName evidence="9">Retrovirus-related Pol polyprotein from transposon 297</fullName>
    </submittedName>
</protein>
<proteinExistence type="predicted"/>
<evidence type="ECO:0000256" key="7">
    <source>
        <dbReference type="SAM" id="MobiDB-lite"/>
    </source>
</evidence>
<evidence type="ECO:0000256" key="4">
    <source>
        <dbReference type="ARBA" id="ARBA00022759"/>
    </source>
</evidence>
<dbReference type="InterPro" id="IPR036397">
    <property type="entry name" value="RNaseH_sf"/>
</dbReference>
<keyword evidence="10" id="KW-1185">Reference proteome</keyword>
<keyword evidence="1" id="KW-0808">Transferase</keyword>
<dbReference type="InterPro" id="IPR001584">
    <property type="entry name" value="Integrase_cat-core"/>
</dbReference>
<dbReference type="CDD" id="cd09274">
    <property type="entry name" value="RNase_HI_RT_Ty3"/>
    <property type="match status" value="1"/>
</dbReference>
<organism evidence="9 10">
    <name type="scientific">Acropora cervicornis</name>
    <name type="common">Staghorn coral</name>
    <dbReference type="NCBI Taxonomy" id="6130"/>
    <lineage>
        <taxon>Eukaryota</taxon>
        <taxon>Metazoa</taxon>
        <taxon>Cnidaria</taxon>
        <taxon>Anthozoa</taxon>
        <taxon>Hexacorallia</taxon>
        <taxon>Scleractinia</taxon>
        <taxon>Astrocoeniina</taxon>
        <taxon>Acroporidae</taxon>
        <taxon>Acropora</taxon>
    </lineage>
</organism>
<dbReference type="InterPro" id="IPR012337">
    <property type="entry name" value="RNaseH-like_sf"/>
</dbReference>
<dbReference type="InterPro" id="IPR041588">
    <property type="entry name" value="Integrase_H2C2"/>
</dbReference>
<evidence type="ECO:0000259" key="8">
    <source>
        <dbReference type="PROSITE" id="PS50994"/>
    </source>
</evidence>
<evidence type="ECO:0000256" key="5">
    <source>
        <dbReference type="ARBA" id="ARBA00022801"/>
    </source>
</evidence>
<dbReference type="Pfam" id="PF00078">
    <property type="entry name" value="RVT_1"/>
    <property type="match status" value="1"/>
</dbReference>
<feature type="compositionally biased region" description="Polar residues" evidence="7">
    <location>
        <begin position="1647"/>
        <end position="1675"/>
    </location>
</feature>
<keyword evidence="5" id="KW-0378">Hydrolase</keyword>
<keyword evidence="6" id="KW-0695">RNA-directed DNA polymerase</keyword>
<feature type="compositionally biased region" description="Polar residues" evidence="7">
    <location>
        <begin position="1728"/>
        <end position="1780"/>
    </location>
</feature>
<evidence type="ECO:0000256" key="3">
    <source>
        <dbReference type="ARBA" id="ARBA00022722"/>
    </source>
</evidence>
<dbReference type="EMBL" id="JARQWQ010000258">
    <property type="protein sequence ID" value="KAK2546847.1"/>
    <property type="molecule type" value="Genomic_DNA"/>
</dbReference>
<dbReference type="PANTHER" id="PTHR37984:SF8">
    <property type="entry name" value="CCHC-TYPE DOMAIN-CONTAINING PROTEIN"/>
    <property type="match status" value="1"/>
</dbReference>
<feature type="region of interest" description="Disordered" evidence="7">
    <location>
        <begin position="1"/>
        <end position="25"/>
    </location>
</feature>
<dbReference type="Gene3D" id="3.10.20.370">
    <property type="match status" value="1"/>
</dbReference>
<dbReference type="Proteomes" id="UP001249851">
    <property type="component" value="Unassembled WGS sequence"/>
</dbReference>
<dbReference type="PANTHER" id="PTHR37984">
    <property type="entry name" value="PROTEIN CBG26694"/>
    <property type="match status" value="1"/>
</dbReference>
<dbReference type="GO" id="GO:0015074">
    <property type="term" value="P:DNA integration"/>
    <property type="evidence" value="ECO:0007669"/>
    <property type="project" value="InterPro"/>
</dbReference>
<evidence type="ECO:0000313" key="9">
    <source>
        <dbReference type="EMBL" id="KAK2546847.1"/>
    </source>
</evidence>
<feature type="compositionally biased region" description="Basic and acidic residues" evidence="7">
    <location>
        <begin position="1532"/>
        <end position="1542"/>
    </location>
</feature>
<feature type="region of interest" description="Disordered" evidence="7">
    <location>
        <begin position="1602"/>
        <end position="1626"/>
    </location>
</feature>
<dbReference type="Pfam" id="PF17921">
    <property type="entry name" value="Integrase_H2C2"/>
    <property type="match status" value="1"/>
</dbReference>
<dbReference type="Gene3D" id="3.30.420.10">
    <property type="entry name" value="Ribonuclease H-like superfamily/Ribonuclease H"/>
    <property type="match status" value="1"/>
</dbReference>
<dbReference type="GO" id="GO:0016787">
    <property type="term" value="F:hydrolase activity"/>
    <property type="evidence" value="ECO:0007669"/>
    <property type="project" value="UniProtKB-KW"/>
</dbReference>
<dbReference type="Gene3D" id="1.10.340.70">
    <property type="match status" value="1"/>
</dbReference>
<dbReference type="FunFam" id="3.30.420.10:FF:000063">
    <property type="entry name" value="Retrovirus-related Pol polyprotein from transposon 297-like Protein"/>
    <property type="match status" value="1"/>
</dbReference>
<reference evidence="9" key="1">
    <citation type="journal article" date="2023" name="G3 (Bethesda)">
        <title>Whole genome assembly and annotation of the endangered Caribbean coral Acropora cervicornis.</title>
        <authorList>
            <person name="Selwyn J.D."/>
            <person name="Vollmer S.V."/>
        </authorList>
    </citation>
    <scope>NUCLEOTIDE SEQUENCE</scope>
    <source>
        <strain evidence="9">K2</strain>
    </source>
</reference>
<feature type="compositionally biased region" description="Polar residues" evidence="7">
    <location>
        <begin position="8"/>
        <end position="25"/>
    </location>
</feature>
<dbReference type="FunFam" id="3.30.70.270:FF:000026">
    <property type="entry name" value="Transposon Ty3-G Gag-Pol polyprotein"/>
    <property type="match status" value="1"/>
</dbReference>
<evidence type="ECO:0000256" key="1">
    <source>
        <dbReference type="ARBA" id="ARBA00022679"/>
    </source>
</evidence>
<dbReference type="GO" id="GO:0003964">
    <property type="term" value="F:RNA-directed DNA polymerase activity"/>
    <property type="evidence" value="ECO:0007669"/>
    <property type="project" value="UniProtKB-KW"/>
</dbReference>
<keyword evidence="3" id="KW-0540">Nuclease</keyword>
<keyword evidence="2" id="KW-0548">Nucleotidyltransferase</keyword>
<accession>A0AAD9PPX3</accession>
<dbReference type="Pfam" id="PF00665">
    <property type="entry name" value="rve"/>
    <property type="match status" value="1"/>
</dbReference>
<dbReference type="InterPro" id="IPR050951">
    <property type="entry name" value="Retrovirus_Pol_polyprotein"/>
</dbReference>
<dbReference type="CDD" id="cd01647">
    <property type="entry name" value="RT_LTR"/>
    <property type="match status" value="1"/>
</dbReference>
<feature type="region of interest" description="Disordered" evidence="7">
    <location>
        <begin position="1728"/>
        <end position="1781"/>
    </location>
</feature>
<dbReference type="Gene3D" id="3.30.70.270">
    <property type="match status" value="3"/>
</dbReference>
<dbReference type="InterPro" id="IPR000477">
    <property type="entry name" value="RT_dom"/>
</dbReference>
<dbReference type="Pfam" id="PF17917">
    <property type="entry name" value="RT_RNaseH"/>
    <property type="match status" value="1"/>
</dbReference>
<reference evidence="9" key="2">
    <citation type="journal article" date="2023" name="Science">
        <title>Genomic signatures of disease resistance in endangered staghorn corals.</title>
        <authorList>
            <person name="Vollmer S.V."/>
            <person name="Selwyn J.D."/>
            <person name="Despard B.A."/>
            <person name="Roesel C.L."/>
        </authorList>
    </citation>
    <scope>NUCLEOTIDE SEQUENCE</scope>
    <source>
        <strain evidence="9">K2</strain>
    </source>
</reference>
<dbReference type="InterPro" id="IPR041373">
    <property type="entry name" value="RT_RNaseH"/>
</dbReference>
<name>A0AAD9PPX3_ACRCE</name>
<feature type="compositionally biased region" description="Polar residues" evidence="7">
    <location>
        <begin position="1684"/>
        <end position="1714"/>
    </location>
</feature>
<feature type="region of interest" description="Disordered" evidence="7">
    <location>
        <begin position="1526"/>
        <end position="1587"/>
    </location>
</feature>
<dbReference type="Gene3D" id="3.10.10.10">
    <property type="entry name" value="HIV Type 1 Reverse Transcriptase, subunit A, domain 1"/>
    <property type="match status" value="1"/>
</dbReference>
<comment type="caution">
    <text evidence="9">The sequence shown here is derived from an EMBL/GenBank/DDBJ whole genome shotgun (WGS) entry which is preliminary data.</text>
</comment>
<evidence type="ECO:0000256" key="2">
    <source>
        <dbReference type="ARBA" id="ARBA00022695"/>
    </source>
</evidence>
<sequence>MNDERSDLGNQQSSSEASNITTSGGSPSISVNMANFQIPPPEILELNDGSLASNWRTWVAAWKNYTLATKLDKEDEARQVATLLAVIGKEANKVFRTFTFSSPDEAKKIEPVLRKFEEYCIPRENTIYERFLFFTRDQRESETIDQYLTELRQIAANCDFESITPDQLLRDRLVTGTRNAKVRENLLKEKKLTLEKAVDIARAAESTAAQIKVMSSESGLFAVKEQGKGQSDGSPVVTESRIKDCRFCERRNCPAFGQICAYCKKKNHFVVKCPVKTKVSAVQERFYLSVAGVSGGDREMVTLTVFKDAKSATGYEVAFLMDTGAQCNLLPVDVYKQVSGDQHLNFLYSRGKSALILANGEEHPIEGKATLFASRKGQKRQIEVNVVRGGGYEPILSKQTMLDMNLIQIVDSDHLSVVKIDSDPLLDEYADVFEGLGKLAGQYEITVDETIKPVVHPPRRLPVAIVERVQRKLEEMTTDGIIEQVNQPTDWVSSMLVVSKPSTEADGESKIRICLDPRDLNVAIKRAHFPMPTIEEIATRLRGAKVFSVFDASNGFWQVELDKESSFLTTFNTPFGCYRWKRMPFGIKIGFGNTPTEWQADHDRNVRAFLDRCRERNLKLNKNKARLRQDEVPFIGHILTPQGLKPDPCKVKAIVDMPDPTDAQSLRRFLGMVNYLAKFLPRLSEETEVLRKLTEKDAQWCWFPTHAQAVARIKEMIISAPVLAYYDVTKPVVIQCDASKSGLGAALLQEGRPVAFSSRVMSQTEQNYAQIEKELLAIVFACEKFDQYIFGRSDVVVESDHRPLETIFKKPILTSPKRLQRMRLRLQNYNIQVVYKRGTTMFLADTLSRAYLEDEPERTTPRNDVRSIKERVFALELEQIRHGEEVSVSPVHLKRLREMTAEDEELQILTNVISDGWPETLAQAREFDRRRKQVTELYWNCRDELTTDDGLVYRGHRLVIPAKERPNIVKRLHESHIGIEGTLRRARDIVYWPGITAQLKDYLSKCGICNSYRPEQCKEPLKPYDVPDVPWEMVGVDLFVLERQSFLIAVDYFSGYFEVQDMSSTTSTRVITVLKSWFSRHGIPMTLISDNGPPFNSEDFKAFSVEWDFHHVTSSPYHAQSNGRAENAVKTCKSLRRKARADKRDPLLALLEWRNTPSEGMNASPVQLLYGRRTRTRLPVTKSLLVPQVISDVPEMIKFRKQKQKFCYDRHSHELPALNDGDTVRMRLPGENEWSLGRVIGEEGPRSFRVNVNGKHYRRNRRWLRATPEEVEPTVTIQDLTEPGSEPEGTISADVSLPTMPASVEVPESSTASRPVRERRPPACKCRIAGTRDTFKAACCVGRQPKSHVWVLGKGVQMDASGRLIEDRNKDILWVQAVFDMEEGHRKDHYNPLPKIQLPLYSLAWGMLIFGRLVLIPFLEGRRSPDGTVVQQQAEAQHIQTLHGASRAIGIFIGIGEQIEQLCHNRSKEIVSELTRVIPGLDDRCMKNYALLISLAEKSGEPLIVHLLIQCIKDYEIPRPQLLTSGNPDVTFKSKGESGSRHHEVRKYGGISPPKERVRQELKTLSLGDISDKKQHPNGNRISRATGHRTFGVEVGGEMSELPASHGTLVGSQGSITPHLQSLPKQCEGFSTPQVELPQVQLPQAQSPPKQCQGSNTLQVQSPPKQCETSSTPQVESLPKQCEGFSTPQVQLPQAQSPQGSSTSQVQSPPNQCYHTYIRGTDLATYRSTASTQVTPSTDGPPSTQETHSTQGSCVTQTAQSPGTQAIPNTDGSPTTNTLDDSGINLEVETEPIVDSDILQTTNMQVKKRTSSRHARAHAKKLKTTVTNRQTASYKYCICKKKQSRWEEEGMIVCEKVTKIGDEKVLPCLQETIEASTAVNSQLNV</sequence>
<feature type="region of interest" description="Disordered" evidence="7">
    <location>
        <begin position="1642"/>
        <end position="1714"/>
    </location>
</feature>
<evidence type="ECO:0000256" key="6">
    <source>
        <dbReference type="ARBA" id="ARBA00022918"/>
    </source>
</evidence>
<feature type="domain" description="Integrase catalytic" evidence="8">
    <location>
        <begin position="1026"/>
        <end position="1202"/>
    </location>
</feature>
<evidence type="ECO:0000313" key="10">
    <source>
        <dbReference type="Proteomes" id="UP001249851"/>
    </source>
</evidence>
<dbReference type="PROSITE" id="PS50994">
    <property type="entry name" value="INTEGRASE"/>
    <property type="match status" value="1"/>
</dbReference>